<reference evidence="2 3" key="1">
    <citation type="submission" date="2019-01" db="EMBL/GenBank/DDBJ databases">
        <title>Sequencing of cultivated peanut Arachis hypogaea provides insights into genome evolution and oil improvement.</title>
        <authorList>
            <person name="Chen X."/>
        </authorList>
    </citation>
    <scope>NUCLEOTIDE SEQUENCE [LARGE SCALE GENOMIC DNA]</scope>
    <source>
        <strain evidence="3">cv. Fuhuasheng</strain>
        <tissue evidence="2">Leaves</tissue>
    </source>
</reference>
<dbReference type="EMBL" id="SDMP01000005">
    <property type="protein sequence ID" value="RYR57076.1"/>
    <property type="molecule type" value="Genomic_DNA"/>
</dbReference>
<proteinExistence type="predicted"/>
<dbReference type="AlphaFoldDB" id="A0A445D1L2"/>
<feature type="domain" description="MULE transposase" evidence="1">
    <location>
        <begin position="14"/>
        <end position="59"/>
    </location>
</feature>
<sequence length="59" mass="6858">MKDNFGACEYFGDVILFDTTYNTNTYNLVFDSFVGVNHHSHSILLKYALMKNEDIQSFQ</sequence>
<dbReference type="Pfam" id="PF10551">
    <property type="entry name" value="MULE"/>
    <property type="match status" value="1"/>
</dbReference>
<protein>
    <recommendedName>
        <fullName evidence="1">MULE transposase domain-containing protein</fullName>
    </recommendedName>
</protein>
<evidence type="ECO:0000259" key="1">
    <source>
        <dbReference type="Pfam" id="PF10551"/>
    </source>
</evidence>
<dbReference type="PANTHER" id="PTHR47718">
    <property type="entry name" value="OS01G0519700 PROTEIN"/>
    <property type="match status" value="1"/>
</dbReference>
<evidence type="ECO:0000313" key="2">
    <source>
        <dbReference type="EMBL" id="RYR57076.1"/>
    </source>
</evidence>
<dbReference type="InterPro" id="IPR018289">
    <property type="entry name" value="MULE_transposase_dom"/>
</dbReference>
<accession>A0A445D1L2</accession>
<comment type="caution">
    <text evidence="2">The sequence shown here is derived from an EMBL/GenBank/DDBJ whole genome shotgun (WGS) entry which is preliminary data.</text>
</comment>
<keyword evidence="3" id="KW-1185">Reference proteome</keyword>
<evidence type="ECO:0000313" key="3">
    <source>
        <dbReference type="Proteomes" id="UP000289738"/>
    </source>
</evidence>
<gene>
    <name evidence="2" type="ORF">Ahy_A05g022817</name>
</gene>
<organism evidence="2 3">
    <name type="scientific">Arachis hypogaea</name>
    <name type="common">Peanut</name>
    <dbReference type="NCBI Taxonomy" id="3818"/>
    <lineage>
        <taxon>Eukaryota</taxon>
        <taxon>Viridiplantae</taxon>
        <taxon>Streptophyta</taxon>
        <taxon>Embryophyta</taxon>
        <taxon>Tracheophyta</taxon>
        <taxon>Spermatophyta</taxon>
        <taxon>Magnoliopsida</taxon>
        <taxon>eudicotyledons</taxon>
        <taxon>Gunneridae</taxon>
        <taxon>Pentapetalae</taxon>
        <taxon>rosids</taxon>
        <taxon>fabids</taxon>
        <taxon>Fabales</taxon>
        <taxon>Fabaceae</taxon>
        <taxon>Papilionoideae</taxon>
        <taxon>50 kb inversion clade</taxon>
        <taxon>dalbergioids sensu lato</taxon>
        <taxon>Dalbergieae</taxon>
        <taxon>Pterocarpus clade</taxon>
        <taxon>Arachis</taxon>
    </lineage>
</organism>
<name>A0A445D1L2_ARAHY</name>
<dbReference type="PANTHER" id="PTHR47718:SF13">
    <property type="entry name" value="OS09G0290500 PROTEIN"/>
    <property type="match status" value="1"/>
</dbReference>
<dbReference type="Proteomes" id="UP000289738">
    <property type="component" value="Chromosome A05"/>
</dbReference>